<dbReference type="EMBL" id="CP021780">
    <property type="protein sequence ID" value="ASA25190.1"/>
    <property type="molecule type" value="Genomic_DNA"/>
</dbReference>
<evidence type="ECO:0000313" key="2">
    <source>
        <dbReference type="EMBL" id="ASA25190.1"/>
    </source>
</evidence>
<feature type="transmembrane region" description="Helical" evidence="1">
    <location>
        <begin position="349"/>
        <end position="369"/>
    </location>
</feature>
<reference evidence="2 3" key="1">
    <citation type="submission" date="2017-06" db="EMBL/GenBank/DDBJ databases">
        <title>Complete genome sequence of Paenibacillus donghaensis KCTC 13049T isolated from East Sea sediment, South Korea.</title>
        <authorList>
            <person name="Jung B.K."/>
            <person name="Hong S.-J."/>
            <person name="Shin J.-H."/>
        </authorList>
    </citation>
    <scope>NUCLEOTIDE SEQUENCE [LARGE SCALE GENOMIC DNA]</scope>
    <source>
        <strain evidence="2 3">KCTC 13049</strain>
    </source>
</reference>
<proteinExistence type="predicted"/>
<keyword evidence="3" id="KW-1185">Reference proteome</keyword>
<protein>
    <submittedName>
        <fullName evidence="2">Uncharacterized protein</fullName>
    </submittedName>
</protein>
<organism evidence="2 3">
    <name type="scientific">Paenibacillus donghaensis</name>
    <dbReference type="NCBI Taxonomy" id="414771"/>
    <lineage>
        <taxon>Bacteria</taxon>
        <taxon>Bacillati</taxon>
        <taxon>Bacillota</taxon>
        <taxon>Bacilli</taxon>
        <taxon>Bacillales</taxon>
        <taxon>Paenibacillaceae</taxon>
        <taxon>Paenibacillus</taxon>
    </lineage>
</organism>
<name>A0A2Z2KNI3_9BACL</name>
<sequence length="377" mass="42653">MAAEHTFRVQEDCSFHPLPAITLNAEQINELGWRPYLFVQVALEQGALSVTCLLLTDPKKPVPREELRLSKRARMALGSLSPSQLTVTPPAFGIITAKMPRVEEISGSQVRACPALIEAFSENVEVVNPVNGHRLNLTLQADSDAAPDALYLNRYAKLLLGTLTAEDKLVITMGRHIPKRRSWLRRGLERAIIRPVFKRFFPWLAQLFIGKRELELRTGYTFPFDEHLNLCRVHPNVRKLLGLEETDQLIITYGGHSIKLPVLDIDPENIDQLVKVDDSDSQRKFIDSHLFIGITALARKKLDIPNMGTAVIVKRSMYSLLLKHLNKLILPVIALLFTIMQLYKDLNWSISFTVLVSLVLLPVIIYTSLSEERAKIK</sequence>
<evidence type="ECO:0000256" key="1">
    <source>
        <dbReference type="SAM" id="Phobius"/>
    </source>
</evidence>
<dbReference type="KEGG" id="pdh:B9T62_33340"/>
<dbReference type="RefSeq" id="WP_087919155.1">
    <property type="nucleotide sequence ID" value="NZ_CP021780.1"/>
</dbReference>
<feature type="transmembrane region" description="Helical" evidence="1">
    <location>
        <begin position="325"/>
        <end position="343"/>
    </location>
</feature>
<keyword evidence="1" id="KW-0472">Membrane</keyword>
<accession>A0A2Z2KNI3</accession>
<gene>
    <name evidence="2" type="ORF">B9T62_33340</name>
</gene>
<keyword evidence="1" id="KW-0812">Transmembrane</keyword>
<keyword evidence="1" id="KW-1133">Transmembrane helix</keyword>
<dbReference type="OrthoDB" id="2588707at2"/>
<evidence type="ECO:0000313" key="3">
    <source>
        <dbReference type="Proteomes" id="UP000249890"/>
    </source>
</evidence>
<dbReference type="Proteomes" id="UP000249890">
    <property type="component" value="Chromosome"/>
</dbReference>
<dbReference type="AlphaFoldDB" id="A0A2Z2KNI3"/>